<name>A0A1E3TDF0_MYCSH</name>
<accession>A0A1E3TDF0</accession>
<evidence type="ECO:0000313" key="2">
    <source>
        <dbReference type="Proteomes" id="UP000252015"/>
    </source>
</evidence>
<dbReference type="AlphaFoldDB" id="A0A1E3TDF0"/>
<reference evidence="1 2" key="1">
    <citation type="submission" date="2018-05" db="EMBL/GenBank/DDBJ databases">
        <authorList>
            <consortium name="IHU Genomes"/>
        </authorList>
    </citation>
    <scope>NUCLEOTIDE SEQUENCE [LARGE SCALE GENOMIC DNA]</scope>
    <source>
        <strain evidence="1 2">P7336</strain>
    </source>
</reference>
<gene>
    <name evidence="1" type="ORF">MSP7336_01274</name>
</gene>
<organism evidence="1 2">
    <name type="scientific">Mycobacterium shimoidei</name>
    <dbReference type="NCBI Taxonomy" id="29313"/>
    <lineage>
        <taxon>Bacteria</taxon>
        <taxon>Bacillati</taxon>
        <taxon>Actinomycetota</taxon>
        <taxon>Actinomycetes</taxon>
        <taxon>Mycobacteriales</taxon>
        <taxon>Mycobacteriaceae</taxon>
        <taxon>Mycobacterium</taxon>
    </lineage>
</organism>
<dbReference type="Gene3D" id="2.30.110.10">
    <property type="entry name" value="Electron Transport, Fmn-binding Protein, Chain A"/>
    <property type="match status" value="1"/>
</dbReference>
<proteinExistence type="predicted"/>
<sequence>MTNSPESTDARAPHQTVELDRVEAMRLLASVSYGRVVFTRDALPAIRPVNHLVDSGQVILRTRVSATLSTTLRSSPDSGVVVAYEADDLDPQRRTGWSVVVTGLATPITDPDRIARYEQLLQPWVNMAMDTVIAIDPEIVTGIRIVDGSAQQTAVTG</sequence>
<dbReference type="Proteomes" id="UP000252015">
    <property type="component" value="Unassembled WGS sequence"/>
</dbReference>
<dbReference type="SUPFAM" id="SSF50475">
    <property type="entry name" value="FMN-binding split barrel"/>
    <property type="match status" value="1"/>
</dbReference>
<evidence type="ECO:0000313" key="1">
    <source>
        <dbReference type="EMBL" id="SRX93044.1"/>
    </source>
</evidence>
<keyword evidence="2" id="KW-1185">Reference proteome</keyword>
<dbReference type="EMBL" id="UEGW01000001">
    <property type="protein sequence ID" value="SRX93044.1"/>
    <property type="molecule type" value="Genomic_DNA"/>
</dbReference>
<dbReference type="InterPro" id="IPR012349">
    <property type="entry name" value="Split_barrel_FMN-bd"/>
</dbReference>
<dbReference type="RefSeq" id="WP_069397347.1">
    <property type="nucleotide sequence ID" value="NZ_JACKUN010000037.1"/>
</dbReference>
<dbReference type="InterPro" id="IPR024747">
    <property type="entry name" value="Pyridox_Oxase-rel"/>
</dbReference>
<dbReference type="STRING" id="29313.BHQ16_17540"/>
<protein>
    <submittedName>
        <fullName evidence="1">Uncharacterized protein</fullName>
    </submittedName>
</protein>
<dbReference type="Pfam" id="PF12900">
    <property type="entry name" value="Pyridox_ox_2"/>
    <property type="match status" value="1"/>
</dbReference>